<dbReference type="EMBL" id="JACORU010000002">
    <property type="protein sequence ID" value="MBC5764500.1"/>
    <property type="molecule type" value="Genomic_DNA"/>
</dbReference>
<dbReference type="PIRSF" id="PIRSF028304">
    <property type="entry name" value="UCP028304"/>
    <property type="match status" value="1"/>
</dbReference>
<dbReference type="Proteomes" id="UP000596827">
    <property type="component" value="Unassembled WGS sequence"/>
</dbReference>
<protein>
    <submittedName>
        <fullName evidence="1">Type VI secretion system baseplate subunit TssF</fullName>
    </submittedName>
</protein>
<dbReference type="PANTHER" id="PTHR35370:SF1">
    <property type="entry name" value="TYPE VI SECRETION SYSTEM COMPONENT TSSF1"/>
    <property type="match status" value="1"/>
</dbReference>
<keyword evidence="2" id="KW-1185">Reference proteome</keyword>
<proteinExistence type="predicted"/>
<sequence length="593" mass="65954">MRAQDDILEYYRRELSYLRTQGVDFAARYPKVAQRLLLSGAESPDPHTERLIEAVAFLSARVHRDMDREFPTVASALLDNLCPVLTQPVPSMTVVQMTLDPSQGKVTSGLKVPRGVGMSTTAMSGENCRFQLAWDLTLWPLRCIGVRHEDRMLHIEFAAEPGVDVGELQLDTLRVHLAGELLVTMPLQELLTASVERVEIRGPGGKGFIRGAQVEQVGFAENESVLPQPDHAHPAYGLLVEYFAFPRKFQFFDVHLREAEERARGEAPVGLLGTGASFTVTITFDHASRVLSQLTAENFRLGCAPAVNLFPLTGEPIRMDRRKYEYLLVPDYQREATTEVHSVVGVSATDPRADRPVRIPSVFTAGDEHEPAQLYWTARREASLRKDITGTDVFLSFVDGHEVHTVPDYLVVYAQTLCTNRRLAEQLSPGARFFAEGVSTSTRVRALYTPSSQREPVLGAQALWKLVSLLRLNHRSLVDGTNGAETLRNMLMLFAGEGVRDQAHVRGITGLTAHRATAHIGADNWRGHVRGTDVVLEFDPDSFVGNSPLLLAGVLARFFALYTTINSFVRVAVDRGGERWMQYPAMSGRQWLL</sequence>
<dbReference type="AlphaFoldDB" id="A0A923M6Z3"/>
<dbReference type="Pfam" id="PF05947">
    <property type="entry name" value="T6SS_TssF"/>
    <property type="match status" value="1"/>
</dbReference>
<dbReference type="NCBIfam" id="TIGR03359">
    <property type="entry name" value="VI_chp_6"/>
    <property type="match status" value="1"/>
</dbReference>
<organism evidence="1 2">
    <name type="scientific">Ramlibacter albus</name>
    <dbReference type="NCBI Taxonomy" id="2079448"/>
    <lineage>
        <taxon>Bacteria</taxon>
        <taxon>Pseudomonadati</taxon>
        <taxon>Pseudomonadota</taxon>
        <taxon>Betaproteobacteria</taxon>
        <taxon>Burkholderiales</taxon>
        <taxon>Comamonadaceae</taxon>
        <taxon>Ramlibacter</taxon>
    </lineage>
</organism>
<evidence type="ECO:0000313" key="2">
    <source>
        <dbReference type="Proteomes" id="UP000596827"/>
    </source>
</evidence>
<accession>A0A923M6Z3</accession>
<dbReference type="RefSeq" id="WP_187080968.1">
    <property type="nucleotide sequence ID" value="NZ_JACORU010000002.1"/>
</dbReference>
<evidence type="ECO:0000313" key="1">
    <source>
        <dbReference type="EMBL" id="MBC5764500.1"/>
    </source>
</evidence>
<reference evidence="1" key="1">
    <citation type="submission" date="2020-08" db="EMBL/GenBank/DDBJ databases">
        <title>Ramlibacter sp. GTP1 16S ribosomal RNA gene genome sequencing and assembly.</title>
        <authorList>
            <person name="Kang M."/>
        </authorList>
    </citation>
    <scope>NUCLEOTIDE SEQUENCE</scope>
    <source>
        <strain evidence="1">GTP1</strain>
    </source>
</reference>
<name>A0A923M6Z3_9BURK</name>
<dbReference type="InterPro" id="IPR010272">
    <property type="entry name" value="T6SS_TssF"/>
</dbReference>
<dbReference type="PANTHER" id="PTHR35370">
    <property type="entry name" value="CYTOPLASMIC PROTEIN-RELATED-RELATED"/>
    <property type="match status" value="1"/>
</dbReference>
<gene>
    <name evidence="1" type="primary">tssF</name>
    <name evidence="1" type="ORF">H8R02_08570</name>
</gene>
<comment type="caution">
    <text evidence="1">The sequence shown here is derived from an EMBL/GenBank/DDBJ whole genome shotgun (WGS) entry which is preliminary data.</text>
</comment>